<gene>
    <name evidence="6" type="ORF">JK634_06165</name>
</gene>
<dbReference type="PANTHER" id="PTHR10429">
    <property type="entry name" value="DNA-3-METHYLADENINE GLYCOSYLASE"/>
    <property type="match status" value="1"/>
</dbReference>
<evidence type="ECO:0000313" key="7">
    <source>
        <dbReference type="Proteomes" id="UP000623681"/>
    </source>
</evidence>
<evidence type="ECO:0000256" key="2">
    <source>
        <dbReference type="ARBA" id="ARBA00022763"/>
    </source>
</evidence>
<comment type="similarity">
    <text evidence="1 5">Belongs to the DNA glycosylase MPG family.</text>
</comment>
<comment type="caution">
    <text evidence="6">The sequence shown here is derived from an EMBL/GenBank/DDBJ whole genome shotgun (WGS) entry which is preliminary data.</text>
</comment>
<organism evidence="6 7">
    <name type="scientific">Clostridium paridis</name>
    <dbReference type="NCBI Taxonomy" id="2803863"/>
    <lineage>
        <taxon>Bacteria</taxon>
        <taxon>Bacillati</taxon>
        <taxon>Bacillota</taxon>
        <taxon>Clostridia</taxon>
        <taxon>Eubacteriales</taxon>
        <taxon>Clostridiaceae</taxon>
        <taxon>Clostridium</taxon>
    </lineage>
</organism>
<dbReference type="Pfam" id="PF02245">
    <property type="entry name" value="Pur_DNA_glyco"/>
    <property type="match status" value="1"/>
</dbReference>
<name>A0A937FG46_9CLOT</name>
<proteinExistence type="inferred from homology"/>
<keyword evidence="2 5" id="KW-0227">DNA damage</keyword>
<evidence type="ECO:0000313" key="6">
    <source>
        <dbReference type="EMBL" id="MBL4931383.1"/>
    </source>
</evidence>
<dbReference type="NCBIfam" id="NF002001">
    <property type="entry name" value="PRK00802.1-1"/>
    <property type="match status" value="1"/>
</dbReference>
<keyword evidence="3 5" id="KW-0378">Hydrolase</keyword>
<dbReference type="SUPFAM" id="SSF50486">
    <property type="entry name" value="FMT C-terminal domain-like"/>
    <property type="match status" value="1"/>
</dbReference>
<dbReference type="FunFam" id="3.10.300.10:FF:000001">
    <property type="entry name" value="Putative 3-methyladenine DNA glycosylase"/>
    <property type="match status" value="1"/>
</dbReference>
<dbReference type="CDD" id="cd00540">
    <property type="entry name" value="AAG"/>
    <property type="match status" value="1"/>
</dbReference>
<dbReference type="HAMAP" id="MF_00527">
    <property type="entry name" value="3MGH"/>
    <property type="match status" value="1"/>
</dbReference>
<dbReference type="EC" id="3.2.2.-" evidence="5"/>
<dbReference type="AlphaFoldDB" id="A0A937FG46"/>
<dbReference type="InterPro" id="IPR003180">
    <property type="entry name" value="MPG"/>
</dbReference>
<dbReference type="InterPro" id="IPR011034">
    <property type="entry name" value="Formyl_transferase-like_C_sf"/>
</dbReference>
<dbReference type="Proteomes" id="UP000623681">
    <property type="component" value="Unassembled WGS sequence"/>
</dbReference>
<keyword evidence="7" id="KW-1185">Reference proteome</keyword>
<dbReference type="InterPro" id="IPR036995">
    <property type="entry name" value="MPG_sf"/>
</dbReference>
<reference evidence="6" key="1">
    <citation type="submission" date="2021-01" db="EMBL/GenBank/DDBJ databases">
        <title>Genome public.</title>
        <authorList>
            <person name="Liu C."/>
            <person name="Sun Q."/>
        </authorList>
    </citation>
    <scope>NUCLEOTIDE SEQUENCE</scope>
    <source>
        <strain evidence="6">YIM B02565</strain>
    </source>
</reference>
<dbReference type="Gene3D" id="3.10.300.10">
    <property type="entry name" value="Methylpurine-DNA glycosylase (MPG)"/>
    <property type="match status" value="1"/>
</dbReference>
<evidence type="ECO:0000256" key="5">
    <source>
        <dbReference type="HAMAP-Rule" id="MF_00527"/>
    </source>
</evidence>
<accession>A0A937FG46</accession>
<evidence type="ECO:0000256" key="3">
    <source>
        <dbReference type="ARBA" id="ARBA00022801"/>
    </source>
</evidence>
<sequence length="205" mass="23575">MRLERGFFARETVQVAKELLGKVLVREVDDQILKGKIVETEAYVGPIDKASHAYGFKKTARVEPLYGKPGISYVFSIYGMYVCFNIITFKEGSPEGVLIRALEPIEGIDSMSINRFKKEYEELDKKKIKELTNGPSKLCIAMNITKKEHNFIDLITSSELYVEDGEAVDNMDIVETTRIGIDYAEEARYFPWRFYIKENEFVSKK</sequence>
<dbReference type="EMBL" id="JAESWA010000019">
    <property type="protein sequence ID" value="MBL4931383.1"/>
    <property type="molecule type" value="Genomic_DNA"/>
</dbReference>
<dbReference type="GO" id="GO:0003905">
    <property type="term" value="F:alkylbase DNA N-glycosylase activity"/>
    <property type="evidence" value="ECO:0007669"/>
    <property type="project" value="InterPro"/>
</dbReference>
<protein>
    <recommendedName>
        <fullName evidence="5">Putative 3-methyladenine DNA glycosylase</fullName>
        <ecNumber evidence="5">3.2.2.-</ecNumber>
    </recommendedName>
</protein>
<keyword evidence="4 5" id="KW-0234">DNA repair</keyword>
<dbReference type="PANTHER" id="PTHR10429:SF0">
    <property type="entry name" value="DNA-3-METHYLADENINE GLYCOSYLASE"/>
    <property type="match status" value="1"/>
</dbReference>
<dbReference type="NCBIfam" id="TIGR00567">
    <property type="entry name" value="3mg"/>
    <property type="match status" value="1"/>
</dbReference>
<evidence type="ECO:0000256" key="4">
    <source>
        <dbReference type="ARBA" id="ARBA00023204"/>
    </source>
</evidence>
<evidence type="ECO:0000256" key="1">
    <source>
        <dbReference type="ARBA" id="ARBA00009232"/>
    </source>
</evidence>
<keyword evidence="6" id="KW-0326">Glycosidase</keyword>
<dbReference type="GO" id="GO:0006284">
    <property type="term" value="P:base-excision repair"/>
    <property type="evidence" value="ECO:0007669"/>
    <property type="project" value="InterPro"/>
</dbReference>
<dbReference type="GO" id="GO:0003677">
    <property type="term" value="F:DNA binding"/>
    <property type="evidence" value="ECO:0007669"/>
    <property type="project" value="InterPro"/>
</dbReference>
<dbReference type="RefSeq" id="WP_202766764.1">
    <property type="nucleotide sequence ID" value="NZ_JAESWA010000019.1"/>
</dbReference>